<dbReference type="InterPro" id="IPR001128">
    <property type="entry name" value="Cyt_P450"/>
</dbReference>
<dbReference type="SMART" id="SM00046">
    <property type="entry name" value="DAGKc"/>
    <property type="match status" value="1"/>
</dbReference>
<dbReference type="InterPro" id="IPR001206">
    <property type="entry name" value="Diacylglycerol_kinase_cat_dom"/>
</dbReference>
<dbReference type="PANTHER" id="PTHR11255">
    <property type="entry name" value="DIACYLGLYCEROL KINASE"/>
    <property type="match status" value="1"/>
</dbReference>
<evidence type="ECO:0000259" key="1">
    <source>
        <dbReference type="PROSITE" id="PS50146"/>
    </source>
</evidence>
<dbReference type="InterPro" id="IPR037607">
    <property type="entry name" value="DGK"/>
</dbReference>
<gene>
    <name evidence="2" type="ORF">TEA_022946</name>
</gene>
<dbReference type="PROSITE" id="PS50146">
    <property type="entry name" value="DAGK"/>
    <property type="match status" value="1"/>
</dbReference>
<reference evidence="2 3" key="1">
    <citation type="journal article" date="2018" name="Proc. Natl. Acad. Sci. U.S.A.">
        <title>Draft genome sequence of Camellia sinensis var. sinensis provides insights into the evolution of the tea genome and tea quality.</title>
        <authorList>
            <person name="Wei C."/>
            <person name="Yang H."/>
            <person name="Wang S."/>
            <person name="Zhao J."/>
            <person name="Liu C."/>
            <person name="Gao L."/>
            <person name="Xia E."/>
            <person name="Lu Y."/>
            <person name="Tai Y."/>
            <person name="She G."/>
            <person name="Sun J."/>
            <person name="Cao H."/>
            <person name="Tong W."/>
            <person name="Gao Q."/>
            <person name="Li Y."/>
            <person name="Deng W."/>
            <person name="Jiang X."/>
            <person name="Wang W."/>
            <person name="Chen Q."/>
            <person name="Zhang S."/>
            <person name="Li H."/>
            <person name="Wu J."/>
            <person name="Wang P."/>
            <person name="Li P."/>
            <person name="Shi C."/>
            <person name="Zheng F."/>
            <person name="Jian J."/>
            <person name="Huang B."/>
            <person name="Shan D."/>
            <person name="Shi M."/>
            <person name="Fang C."/>
            <person name="Yue Y."/>
            <person name="Li F."/>
            <person name="Li D."/>
            <person name="Wei S."/>
            <person name="Han B."/>
            <person name="Jiang C."/>
            <person name="Yin Y."/>
            <person name="Xia T."/>
            <person name="Zhang Z."/>
            <person name="Bennetzen J.L."/>
            <person name="Zhao S."/>
            <person name="Wan X."/>
        </authorList>
    </citation>
    <scope>NUCLEOTIDE SEQUENCE [LARGE SCALE GENOMIC DNA]</scope>
    <source>
        <strain evidence="3">cv. Shuchazao</strain>
        <tissue evidence="2">Leaf</tissue>
    </source>
</reference>
<accession>A0A4S4DKY1</accession>
<sequence>MLVLVFISVSLRFYQENLSKRSLHSNAENFEFQAEPHEFLQYGLGCLEMLADIGDSCAKETREKLRVVVVGGDGTVGWVLGSLGELHKQGREPVPPTAIIPLGTGNDLSRSFGWGGSFPFNWKSAVKRTLDRASTDISILMMLVMSVPRKSNIASKVDSPKPLVFYHARKNLVAIFQSIVDDRREQRKNNAPTPKKDMMDAMMDIEDENGRRLSDEDIIDTLVMYLNAGHESSGHITMWATLFLQEHPEVFQRAKAEQEAIVRNRPPTQKGLTLKDVRQMEYLSKLLQNAIQKVDL</sequence>
<evidence type="ECO:0000313" key="3">
    <source>
        <dbReference type="Proteomes" id="UP000306102"/>
    </source>
</evidence>
<dbReference type="AlphaFoldDB" id="A0A4S4DKY1"/>
<dbReference type="Proteomes" id="UP000306102">
    <property type="component" value="Unassembled WGS sequence"/>
</dbReference>
<organism evidence="2 3">
    <name type="scientific">Camellia sinensis var. sinensis</name>
    <name type="common">China tea</name>
    <dbReference type="NCBI Taxonomy" id="542762"/>
    <lineage>
        <taxon>Eukaryota</taxon>
        <taxon>Viridiplantae</taxon>
        <taxon>Streptophyta</taxon>
        <taxon>Embryophyta</taxon>
        <taxon>Tracheophyta</taxon>
        <taxon>Spermatophyta</taxon>
        <taxon>Magnoliopsida</taxon>
        <taxon>eudicotyledons</taxon>
        <taxon>Gunneridae</taxon>
        <taxon>Pentapetalae</taxon>
        <taxon>asterids</taxon>
        <taxon>Ericales</taxon>
        <taxon>Theaceae</taxon>
        <taxon>Camellia</taxon>
    </lineage>
</organism>
<dbReference type="EMBL" id="SDRB02010925">
    <property type="protein sequence ID" value="THG03569.1"/>
    <property type="molecule type" value="Genomic_DNA"/>
</dbReference>
<dbReference type="SUPFAM" id="SSF111331">
    <property type="entry name" value="NAD kinase/diacylglycerol kinase-like"/>
    <property type="match status" value="1"/>
</dbReference>
<dbReference type="GO" id="GO:0004143">
    <property type="term" value="F:ATP-dependent diacylglycerol kinase activity"/>
    <property type="evidence" value="ECO:0007669"/>
    <property type="project" value="InterPro"/>
</dbReference>
<comment type="caution">
    <text evidence="2">The sequence shown here is derived from an EMBL/GenBank/DDBJ whole genome shotgun (WGS) entry which is preliminary data.</text>
</comment>
<dbReference type="InterPro" id="IPR016064">
    <property type="entry name" value="NAD/diacylglycerol_kinase_sf"/>
</dbReference>
<dbReference type="GO" id="GO:0020037">
    <property type="term" value="F:heme binding"/>
    <property type="evidence" value="ECO:0007669"/>
    <property type="project" value="InterPro"/>
</dbReference>
<dbReference type="SUPFAM" id="SSF48264">
    <property type="entry name" value="Cytochrome P450"/>
    <property type="match status" value="1"/>
</dbReference>
<dbReference type="GO" id="GO:0007165">
    <property type="term" value="P:signal transduction"/>
    <property type="evidence" value="ECO:0007669"/>
    <property type="project" value="InterPro"/>
</dbReference>
<name>A0A4S4DKY1_CAMSN</name>
<dbReference type="GO" id="GO:0005506">
    <property type="term" value="F:iron ion binding"/>
    <property type="evidence" value="ECO:0007669"/>
    <property type="project" value="InterPro"/>
</dbReference>
<dbReference type="Gene3D" id="3.40.50.10330">
    <property type="entry name" value="Probable inorganic polyphosphate/atp-NAD kinase, domain 1"/>
    <property type="match status" value="1"/>
</dbReference>
<dbReference type="PANTHER" id="PTHR11255:SF80">
    <property type="entry name" value="EYE-SPECIFIC DIACYLGLYCEROL KINASE"/>
    <property type="match status" value="1"/>
</dbReference>
<dbReference type="Gene3D" id="1.10.630.10">
    <property type="entry name" value="Cytochrome P450"/>
    <property type="match status" value="1"/>
</dbReference>
<dbReference type="InterPro" id="IPR017438">
    <property type="entry name" value="ATP-NAD_kinase_N"/>
</dbReference>
<keyword evidence="3" id="KW-1185">Reference proteome</keyword>
<feature type="domain" description="DAGKc" evidence="1">
    <location>
        <begin position="47"/>
        <end position="151"/>
    </location>
</feature>
<dbReference type="STRING" id="542762.A0A4S4DKY1"/>
<protein>
    <recommendedName>
        <fullName evidence="1">DAGKc domain-containing protein</fullName>
    </recommendedName>
</protein>
<proteinExistence type="predicted"/>
<dbReference type="Pfam" id="PF00781">
    <property type="entry name" value="DAGK_cat"/>
    <property type="match status" value="1"/>
</dbReference>
<dbReference type="InterPro" id="IPR036396">
    <property type="entry name" value="Cyt_P450_sf"/>
</dbReference>
<dbReference type="GO" id="GO:0016020">
    <property type="term" value="C:membrane"/>
    <property type="evidence" value="ECO:0007669"/>
    <property type="project" value="TreeGrafter"/>
</dbReference>
<dbReference type="GO" id="GO:0004497">
    <property type="term" value="F:monooxygenase activity"/>
    <property type="evidence" value="ECO:0007669"/>
    <property type="project" value="InterPro"/>
</dbReference>
<dbReference type="GO" id="GO:0016705">
    <property type="term" value="F:oxidoreductase activity, acting on paired donors, with incorporation or reduction of molecular oxygen"/>
    <property type="evidence" value="ECO:0007669"/>
    <property type="project" value="InterPro"/>
</dbReference>
<dbReference type="Pfam" id="PF00067">
    <property type="entry name" value="p450"/>
    <property type="match status" value="1"/>
</dbReference>
<evidence type="ECO:0000313" key="2">
    <source>
        <dbReference type="EMBL" id="THG03569.1"/>
    </source>
</evidence>